<comment type="caution">
    <text evidence="1">The sequence shown here is derived from an EMBL/GenBank/DDBJ whole genome shotgun (WGS) entry which is preliminary data.</text>
</comment>
<evidence type="ECO:0000313" key="2">
    <source>
        <dbReference type="Proteomes" id="UP001177021"/>
    </source>
</evidence>
<organism evidence="1 2">
    <name type="scientific">Trifolium pratense</name>
    <name type="common">Red clover</name>
    <dbReference type="NCBI Taxonomy" id="57577"/>
    <lineage>
        <taxon>Eukaryota</taxon>
        <taxon>Viridiplantae</taxon>
        <taxon>Streptophyta</taxon>
        <taxon>Embryophyta</taxon>
        <taxon>Tracheophyta</taxon>
        <taxon>Spermatophyta</taxon>
        <taxon>Magnoliopsida</taxon>
        <taxon>eudicotyledons</taxon>
        <taxon>Gunneridae</taxon>
        <taxon>Pentapetalae</taxon>
        <taxon>rosids</taxon>
        <taxon>fabids</taxon>
        <taxon>Fabales</taxon>
        <taxon>Fabaceae</taxon>
        <taxon>Papilionoideae</taxon>
        <taxon>50 kb inversion clade</taxon>
        <taxon>NPAAA clade</taxon>
        <taxon>Hologalegina</taxon>
        <taxon>IRL clade</taxon>
        <taxon>Trifolieae</taxon>
        <taxon>Trifolium</taxon>
    </lineage>
</organism>
<evidence type="ECO:0000313" key="1">
    <source>
        <dbReference type="EMBL" id="CAJ2628577.1"/>
    </source>
</evidence>
<dbReference type="Proteomes" id="UP001177021">
    <property type="component" value="Unassembled WGS sequence"/>
</dbReference>
<name>A0ACB0IBR1_TRIPR</name>
<keyword evidence="2" id="KW-1185">Reference proteome</keyword>
<protein>
    <submittedName>
        <fullName evidence="1">Uncharacterized protein</fullName>
    </submittedName>
</protein>
<gene>
    <name evidence="1" type="ORF">MILVUS5_LOCUS776</name>
</gene>
<dbReference type="EMBL" id="CASHSV030000001">
    <property type="protein sequence ID" value="CAJ2628577.1"/>
    <property type="molecule type" value="Genomic_DNA"/>
</dbReference>
<reference evidence="1" key="1">
    <citation type="submission" date="2023-10" db="EMBL/GenBank/DDBJ databases">
        <authorList>
            <person name="Rodriguez Cubillos JULIANA M."/>
            <person name="De Vega J."/>
        </authorList>
    </citation>
    <scope>NUCLEOTIDE SEQUENCE</scope>
</reference>
<sequence length="1116" mass="127500">MIKKTWSLSFFSLIYISFRRVIMEALNDISILSWNIRGAQNNNSRRHLKEVIRKYNPIFLAILETHIPYARLSSFWTTNGYTPVHIVEANGHYGGIWLLKQAATTFIATVTDSNQYSITFSVNHGDALSHCTCVYASPNPTLRNNFWDYLVHISQTIVGPWMLIGDFNETLLPSDQRGGIFHHVRASRFAQIMDHCGLLDLTTTGGRFTWHRNNNGIRILSKKLDRGLANVEWRLAFPEAFVEILCRFHSDHNPLLLRFGGLPIIRGPRPFRFEAAWIDHNDYSALVESAWRSSNNNTITALNNVRQDSITFNHEVFGNIFKRKKHIENRLKGVQLYLERVDSLHHVLLERDLQREYNHILFQEEMHWYQKSREKWVKFGDKNSAFFHTQTIIRRKRNRVHRLQLPNGTWTTDSFVLQSEAHHYYKNFFSSNQFNQAIPFFNGFHPTVDEEGRQSLLRPVTKEEVYAALNSMKPYKAPGPDGFQCIFFKQYWHIVGDDIFNMVKTAFNTGYFDPAISETLITLIPKEIIHFMRRSKKKKGFVAFKLDLEKAFDNAKNSQLRFINDLFARFSQASGLKINLSKSRAFYSGGIHQAKINKLTSISGIRSTGSLDKYLGFPILKGRAKRSDFHFIIDKMQSRLASWKNRLLNKPGRLALASSVLTSIPTYYMQIAWLPQSICDSIDQTTRTFIWRDSNNKGIHLVGWNKVARPKQYGGLGIRPAREANISLLGKLVWDMVHHSKKLWVDILSSKYVDGPSIFLASNSSSGSPTWSSIIQAKNILKDGYTWRAGSGSSSFWFSHWTKFGRLGTIVPYIDIHDLQLSVRDVLSSGNPHTQILYTQLPPMIFDTINNSHMKFNASIEDTFIWTNNKNGSYTTKSGYDWLLSLRDPGYIGFTNPDFFSNMDVYDWIKMGTVGTHSLIFSAGVWSMVETFKNCFTITSNGGSVDRFIKWNNNNFSCTILNVDGSCLGSPTRSGFGGIIRNTFGHYLAGFSGYIQGSSDILYAELYAIYKGLLLAINMGIDELVCYSDSLHCINLIKGPQVKFHMHAVLIQDIKDLISQSNVSLCHTLREGNQCADFFAKLGASSDADFTNHDCPPEGVQELLKNDALGILFQRD</sequence>
<proteinExistence type="predicted"/>
<accession>A0ACB0IBR1</accession>